<evidence type="ECO:0000313" key="1">
    <source>
        <dbReference type="EMBL" id="EQD37002.1"/>
    </source>
</evidence>
<sequence length="72" mass="8135">MGLFDRFGKKNVADDLEKQLPYAMKTEFVPYKLKANGRSSSSLFVSVKNLTKEPVMSSIIVEVPQKLNLDEI</sequence>
<accession>T0YYH8</accession>
<reference evidence="1" key="1">
    <citation type="submission" date="2013-08" db="EMBL/GenBank/DDBJ databases">
        <authorList>
            <person name="Mendez C."/>
            <person name="Richter M."/>
            <person name="Ferrer M."/>
            <person name="Sanchez J."/>
        </authorList>
    </citation>
    <scope>NUCLEOTIDE SEQUENCE</scope>
</reference>
<dbReference type="AlphaFoldDB" id="T0YYH8"/>
<protein>
    <submittedName>
        <fullName evidence="1">Uncharacterized protein</fullName>
    </submittedName>
</protein>
<name>T0YYH8_9ZZZZ</name>
<reference evidence="1" key="2">
    <citation type="journal article" date="2014" name="ISME J.">
        <title>Microbial stratification in low pH oxic and suboxic macroscopic growths along an acid mine drainage.</title>
        <authorList>
            <person name="Mendez-Garcia C."/>
            <person name="Mesa V."/>
            <person name="Sprenger R.R."/>
            <person name="Richter M."/>
            <person name="Diez M.S."/>
            <person name="Solano J."/>
            <person name="Bargiela R."/>
            <person name="Golyshina O.V."/>
            <person name="Manteca A."/>
            <person name="Ramos J.L."/>
            <person name="Gallego J.R."/>
            <person name="Llorente I."/>
            <person name="Martins Dos Santos V.A."/>
            <person name="Jensen O.N."/>
            <person name="Pelaez A.I."/>
            <person name="Sanchez J."/>
            <person name="Ferrer M."/>
        </authorList>
    </citation>
    <scope>NUCLEOTIDE SEQUENCE</scope>
</reference>
<dbReference type="EMBL" id="AUZZ01008611">
    <property type="protein sequence ID" value="EQD37002.1"/>
    <property type="molecule type" value="Genomic_DNA"/>
</dbReference>
<comment type="caution">
    <text evidence="1">The sequence shown here is derived from an EMBL/GenBank/DDBJ whole genome shotgun (WGS) entry which is preliminary data.</text>
</comment>
<proteinExistence type="predicted"/>
<organism evidence="1">
    <name type="scientific">mine drainage metagenome</name>
    <dbReference type="NCBI Taxonomy" id="410659"/>
    <lineage>
        <taxon>unclassified sequences</taxon>
        <taxon>metagenomes</taxon>
        <taxon>ecological metagenomes</taxon>
    </lineage>
</organism>
<gene>
    <name evidence="1" type="ORF">B2A_11927</name>
</gene>
<feature type="non-terminal residue" evidence="1">
    <location>
        <position position="72"/>
    </location>
</feature>